<dbReference type="Proteomes" id="UP001283361">
    <property type="component" value="Unassembled WGS sequence"/>
</dbReference>
<gene>
    <name evidence="2" type="ORF">RRG08_015303</name>
</gene>
<organism evidence="2 3">
    <name type="scientific">Elysia crispata</name>
    <name type="common">lettuce slug</name>
    <dbReference type="NCBI Taxonomy" id="231223"/>
    <lineage>
        <taxon>Eukaryota</taxon>
        <taxon>Metazoa</taxon>
        <taxon>Spiralia</taxon>
        <taxon>Lophotrochozoa</taxon>
        <taxon>Mollusca</taxon>
        <taxon>Gastropoda</taxon>
        <taxon>Heterobranchia</taxon>
        <taxon>Euthyneura</taxon>
        <taxon>Panpulmonata</taxon>
        <taxon>Sacoglossa</taxon>
        <taxon>Placobranchoidea</taxon>
        <taxon>Plakobranchidae</taxon>
        <taxon>Elysia</taxon>
    </lineage>
</organism>
<dbReference type="EMBL" id="JAWDGP010003317">
    <property type="protein sequence ID" value="KAK3775456.1"/>
    <property type="molecule type" value="Genomic_DNA"/>
</dbReference>
<protein>
    <submittedName>
        <fullName evidence="2">Uncharacterized protein</fullName>
    </submittedName>
</protein>
<evidence type="ECO:0000313" key="2">
    <source>
        <dbReference type="EMBL" id="KAK3775456.1"/>
    </source>
</evidence>
<proteinExistence type="predicted"/>
<reference evidence="2" key="1">
    <citation type="journal article" date="2023" name="G3 (Bethesda)">
        <title>A reference genome for the long-term kleptoplast-retaining sea slug Elysia crispata morphotype clarki.</title>
        <authorList>
            <person name="Eastman K.E."/>
            <person name="Pendleton A.L."/>
            <person name="Shaikh M.A."/>
            <person name="Suttiyut T."/>
            <person name="Ogas R."/>
            <person name="Tomko P."/>
            <person name="Gavelis G."/>
            <person name="Widhalm J.R."/>
            <person name="Wisecaver J.H."/>
        </authorList>
    </citation>
    <scope>NUCLEOTIDE SEQUENCE</scope>
    <source>
        <strain evidence="2">ECLA1</strain>
    </source>
</reference>
<evidence type="ECO:0000256" key="1">
    <source>
        <dbReference type="SAM" id="MobiDB-lite"/>
    </source>
</evidence>
<name>A0AAE1DLT4_9GAST</name>
<evidence type="ECO:0000313" key="3">
    <source>
        <dbReference type="Proteomes" id="UP001283361"/>
    </source>
</evidence>
<dbReference type="AlphaFoldDB" id="A0AAE1DLT4"/>
<accession>A0AAE1DLT4</accession>
<feature type="region of interest" description="Disordered" evidence="1">
    <location>
        <begin position="46"/>
        <end position="67"/>
    </location>
</feature>
<sequence>MVSEYGMTSRVAGTSSLVDHHSVCSAGGIGLARNGNDARALADVRKPWPERDGRSVDPQLCGPESSGCGKMEGTYTSIAFAQGPAADSE</sequence>
<feature type="compositionally biased region" description="Basic and acidic residues" evidence="1">
    <location>
        <begin position="46"/>
        <end position="55"/>
    </location>
</feature>
<keyword evidence="3" id="KW-1185">Reference proteome</keyword>
<comment type="caution">
    <text evidence="2">The sequence shown here is derived from an EMBL/GenBank/DDBJ whole genome shotgun (WGS) entry which is preliminary data.</text>
</comment>